<comment type="subcellular location">
    <subcellularLocation>
        <location evidence="4">Cytoplasm</location>
    </subcellularLocation>
</comment>
<dbReference type="InterPro" id="IPR003751">
    <property type="entry name" value="CsrA"/>
</dbReference>
<comment type="function">
    <text evidence="4">A translational regulator that binds mRNA to regulate translation initiation and/or mRNA stability. Usually binds in the 5'-UTR at or near the Shine-Dalgarno sequence preventing ribosome-binding, thus repressing translation. Its main target seems to be the major flagellin gene, while its function is anatagonized by FliW.</text>
</comment>
<evidence type="ECO:0000313" key="5">
    <source>
        <dbReference type="EMBL" id="SME94864.1"/>
    </source>
</evidence>
<dbReference type="NCBIfam" id="NF002469">
    <property type="entry name" value="PRK01712.1"/>
    <property type="match status" value="1"/>
</dbReference>
<sequence>MLVLTRKRGQSIQINNDIEIYVVSIDGDNVKLGISAPAEVTIMRKELLEEVQASNREAISGGHKDLSLIKKIKKY</sequence>
<dbReference type="InterPro" id="IPR036107">
    <property type="entry name" value="CsrA_sf"/>
</dbReference>
<comment type="caution">
    <text evidence="5">The sequence shown here is derived from an EMBL/GenBank/DDBJ whole genome shotgun (WGS) entry which is preliminary data.</text>
</comment>
<keyword evidence="1 4" id="KW-0963">Cytoplasm</keyword>
<dbReference type="RefSeq" id="WP_085278185.1">
    <property type="nucleotide sequence ID" value="NZ_FXAE01000002.1"/>
</dbReference>
<comment type="subunit">
    <text evidence="4">Homodimer; the beta-strands of each monomer intercalate to form a hydrophobic core, while the alpha-helices form wings that extend away from the core.</text>
</comment>
<evidence type="ECO:0000313" key="6">
    <source>
        <dbReference type="Proteomes" id="UP000192939"/>
    </source>
</evidence>
<reference evidence="5 6" key="1">
    <citation type="submission" date="2017-04" db="EMBL/GenBank/DDBJ databases">
        <authorList>
            <person name="Varghese N."/>
            <person name="Submissions S."/>
        </authorList>
    </citation>
    <scope>NUCLEOTIDE SEQUENCE [LARGE SCALE GENOMIC DNA]</scope>
    <source>
        <strain evidence="5 6">J12</strain>
    </source>
</reference>
<keyword evidence="2 4" id="KW-0810">Translation regulation</keyword>
<dbReference type="EMBL" id="FXAE01000002">
    <property type="protein sequence ID" value="SME94864.1"/>
    <property type="molecule type" value="Genomic_DNA"/>
</dbReference>
<dbReference type="PANTHER" id="PTHR34984:SF1">
    <property type="entry name" value="CARBON STORAGE REGULATOR"/>
    <property type="match status" value="1"/>
</dbReference>
<dbReference type="NCBIfam" id="TIGR00202">
    <property type="entry name" value="csrA"/>
    <property type="match status" value="1"/>
</dbReference>
<keyword evidence="4" id="KW-0678">Repressor</keyword>
<accession>A0ABY1LSG7</accession>
<dbReference type="SUPFAM" id="SSF117130">
    <property type="entry name" value="CsrA-like"/>
    <property type="match status" value="1"/>
</dbReference>
<proteinExistence type="inferred from homology"/>
<gene>
    <name evidence="4" type="primary">csrA</name>
    <name evidence="5" type="ORF">SAMN02744124_00397</name>
</gene>
<keyword evidence="4" id="KW-1005">Bacterial flagellum biogenesis</keyword>
<organism evidence="5 6">
    <name type="scientific">Paenibacillus barengoltzii J12</name>
    <dbReference type="NCBI Taxonomy" id="935846"/>
    <lineage>
        <taxon>Bacteria</taxon>
        <taxon>Bacillati</taxon>
        <taxon>Bacillota</taxon>
        <taxon>Bacilli</taxon>
        <taxon>Bacillales</taxon>
        <taxon>Paenibacillaceae</taxon>
        <taxon>Paenibacillus</taxon>
    </lineage>
</organism>
<dbReference type="Pfam" id="PF02599">
    <property type="entry name" value="CsrA"/>
    <property type="match status" value="1"/>
</dbReference>
<comment type="similarity">
    <text evidence="4">Belongs to the CsrA/RsmA family.</text>
</comment>
<evidence type="ECO:0000256" key="1">
    <source>
        <dbReference type="ARBA" id="ARBA00022490"/>
    </source>
</evidence>
<dbReference type="PANTHER" id="PTHR34984">
    <property type="entry name" value="CARBON STORAGE REGULATOR"/>
    <property type="match status" value="1"/>
</dbReference>
<dbReference type="Gene3D" id="2.60.40.4380">
    <property type="entry name" value="Translational regulator CsrA"/>
    <property type="match status" value="1"/>
</dbReference>
<dbReference type="Proteomes" id="UP000192939">
    <property type="component" value="Unassembled WGS sequence"/>
</dbReference>
<keyword evidence="3 4" id="KW-0694">RNA-binding</keyword>
<dbReference type="HAMAP" id="MF_00167">
    <property type="entry name" value="CsrA"/>
    <property type="match status" value="1"/>
</dbReference>
<name>A0ABY1LSG7_9BACL</name>
<evidence type="ECO:0000256" key="3">
    <source>
        <dbReference type="ARBA" id="ARBA00022884"/>
    </source>
</evidence>
<protein>
    <recommendedName>
        <fullName evidence="4">Translational regulator CsrA</fullName>
    </recommendedName>
</protein>
<evidence type="ECO:0000256" key="4">
    <source>
        <dbReference type="HAMAP-Rule" id="MF_00167"/>
    </source>
</evidence>
<evidence type="ECO:0000256" key="2">
    <source>
        <dbReference type="ARBA" id="ARBA00022845"/>
    </source>
</evidence>
<keyword evidence="6" id="KW-1185">Reference proteome</keyword>